<accession>A0AAV5G6Q8</accession>
<evidence type="ECO:0000256" key="4">
    <source>
        <dbReference type="ARBA" id="ARBA00022705"/>
    </source>
</evidence>
<dbReference type="InterPro" id="IPR005790">
    <property type="entry name" value="DNA_polIII_delta"/>
</dbReference>
<dbReference type="SUPFAM" id="SSF52540">
    <property type="entry name" value="P-loop containing nucleoside triphosphate hydrolases"/>
    <property type="match status" value="1"/>
</dbReference>
<dbReference type="GO" id="GO:0003887">
    <property type="term" value="F:DNA-directed DNA polymerase activity"/>
    <property type="evidence" value="ECO:0007669"/>
    <property type="project" value="UniProtKB-KW"/>
</dbReference>
<evidence type="ECO:0000256" key="6">
    <source>
        <dbReference type="ARBA" id="ARBA00034754"/>
    </source>
</evidence>
<keyword evidence="4" id="KW-0235">DNA replication</keyword>
<evidence type="ECO:0000256" key="2">
    <source>
        <dbReference type="ARBA" id="ARBA00022679"/>
    </source>
</evidence>
<sequence length="324" mass="34774">MMVCMEPVHLILGDDEFLAERARKSIQKAVAEETGDQPELKVLRAAEVTEWEILEATSPSLFGETRVIVISDTERVGSALIKLIVDAAKDPAPGMTMVVNFAISRKNLKNRKKPPELVAKIQKLAQVHEVFALYDNEVKPWATREFASHGIRPTPDVVDALLSGVGSDLRSLAAAISQLVADTGGDVTRQTVQRYYAGVAEVENWDIADAAVAGRVGEAVATCRRALQLGAEPVGIAAALANKVGVIARLYTARGDKFSLAKQSGLHPYVAEKTAPIARRWSGENISKAAIVVSDLDGQVKSLGRDGADYAVEAAVKKIAELAR</sequence>
<evidence type="ECO:0000256" key="3">
    <source>
        <dbReference type="ARBA" id="ARBA00022695"/>
    </source>
</evidence>
<evidence type="ECO:0000256" key="1">
    <source>
        <dbReference type="ARBA" id="ARBA00012417"/>
    </source>
</evidence>
<evidence type="ECO:0000256" key="7">
    <source>
        <dbReference type="ARBA" id="ARBA00049244"/>
    </source>
</evidence>
<dbReference type="EC" id="2.7.7.7" evidence="1"/>
<evidence type="ECO:0000256" key="5">
    <source>
        <dbReference type="ARBA" id="ARBA00022932"/>
    </source>
</evidence>
<name>A0AAV5G6Q8_CORAM</name>
<evidence type="ECO:0000313" key="10">
    <source>
        <dbReference type="Proteomes" id="UP001054925"/>
    </source>
</evidence>
<dbReference type="Proteomes" id="UP001054925">
    <property type="component" value="Unassembled WGS sequence"/>
</dbReference>
<dbReference type="SUPFAM" id="SSF48019">
    <property type="entry name" value="post-AAA+ oligomerization domain-like"/>
    <property type="match status" value="1"/>
</dbReference>
<gene>
    <name evidence="9" type="ORF">CAT723_04140</name>
</gene>
<dbReference type="InterPro" id="IPR048466">
    <property type="entry name" value="DNA_pol3_delta-like_C"/>
</dbReference>
<dbReference type="NCBIfam" id="NF004165">
    <property type="entry name" value="PRK05629.1"/>
    <property type="match status" value="1"/>
</dbReference>
<dbReference type="GO" id="GO:0003677">
    <property type="term" value="F:DNA binding"/>
    <property type="evidence" value="ECO:0007669"/>
    <property type="project" value="InterPro"/>
</dbReference>
<evidence type="ECO:0000313" key="9">
    <source>
        <dbReference type="EMBL" id="GJN41935.1"/>
    </source>
</evidence>
<protein>
    <recommendedName>
        <fullName evidence="1">DNA-directed DNA polymerase</fullName>
        <ecNumber evidence="1">2.7.7.7</ecNumber>
    </recommendedName>
</protein>
<dbReference type="NCBIfam" id="TIGR01128">
    <property type="entry name" value="holA"/>
    <property type="match status" value="1"/>
</dbReference>
<organism evidence="9 10">
    <name type="scientific">Corynebacterium ammoniagenes</name>
    <name type="common">Brevibacterium ammoniagenes</name>
    <dbReference type="NCBI Taxonomy" id="1697"/>
    <lineage>
        <taxon>Bacteria</taxon>
        <taxon>Bacillati</taxon>
        <taxon>Actinomycetota</taxon>
        <taxon>Actinomycetes</taxon>
        <taxon>Mycobacteriales</taxon>
        <taxon>Corynebacteriaceae</taxon>
        <taxon>Corynebacterium</taxon>
    </lineage>
</organism>
<dbReference type="Gene3D" id="1.20.272.10">
    <property type="match status" value="1"/>
</dbReference>
<reference evidence="9" key="1">
    <citation type="submission" date="2021-12" db="EMBL/GenBank/DDBJ databases">
        <title>Draft genome sequence of Corynebacterium ammoniagenes strain T-723.</title>
        <authorList>
            <person name="Matsuzawa M."/>
            <person name="Hiratani M."/>
            <person name="Abe I."/>
            <person name="Tsuji Y."/>
            <person name="Nakamura J."/>
        </authorList>
    </citation>
    <scope>NUCLEOTIDE SEQUENCE</scope>
    <source>
        <strain evidence="9">T-723</strain>
    </source>
</reference>
<keyword evidence="3" id="KW-0548">Nucleotidyltransferase</keyword>
<dbReference type="AlphaFoldDB" id="A0AAV5G6Q8"/>
<keyword evidence="5" id="KW-0239">DNA-directed DNA polymerase</keyword>
<dbReference type="PANTHER" id="PTHR34388:SF1">
    <property type="entry name" value="DNA POLYMERASE III SUBUNIT DELTA"/>
    <property type="match status" value="1"/>
</dbReference>
<dbReference type="Pfam" id="PF21694">
    <property type="entry name" value="DNA_pol3_delta_C"/>
    <property type="match status" value="1"/>
</dbReference>
<dbReference type="Gene3D" id="3.40.50.300">
    <property type="entry name" value="P-loop containing nucleotide triphosphate hydrolases"/>
    <property type="match status" value="1"/>
</dbReference>
<proteinExistence type="inferred from homology"/>
<dbReference type="GO" id="GO:0006261">
    <property type="term" value="P:DNA-templated DNA replication"/>
    <property type="evidence" value="ECO:0007669"/>
    <property type="project" value="TreeGrafter"/>
</dbReference>
<comment type="caution">
    <text evidence="9">The sequence shown here is derived from an EMBL/GenBank/DDBJ whole genome shotgun (WGS) entry which is preliminary data.</text>
</comment>
<comment type="similarity">
    <text evidence="6">Belongs to the DNA polymerase HolA subunit family.</text>
</comment>
<dbReference type="GO" id="GO:0009360">
    <property type="term" value="C:DNA polymerase III complex"/>
    <property type="evidence" value="ECO:0007669"/>
    <property type="project" value="TreeGrafter"/>
</dbReference>
<feature type="domain" description="DNA polymerase III delta subunit-like C-terminal" evidence="8">
    <location>
        <begin position="206"/>
        <end position="313"/>
    </location>
</feature>
<dbReference type="EMBL" id="BQKK01000001">
    <property type="protein sequence ID" value="GJN41935.1"/>
    <property type="molecule type" value="Genomic_DNA"/>
</dbReference>
<keyword evidence="2" id="KW-0808">Transferase</keyword>
<dbReference type="InterPro" id="IPR027417">
    <property type="entry name" value="P-loop_NTPase"/>
</dbReference>
<dbReference type="InterPro" id="IPR008921">
    <property type="entry name" value="DNA_pol3_clamp-load_cplx_C"/>
</dbReference>
<evidence type="ECO:0000259" key="8">
    <source>
        <dbReference type="Pfam" id="PF21694"/>
    </source>
</evidence>
<dbReference type="PANTHER" id="PTHR34388">
    <property type="entry name" value="DNA POLYMERASE III SUBUNIT DELTA"/>
    <property type="match status" value="1"/>
</dbReference>
<comment type="catalytic activity">
    <reaction evidence="7">
        <text>DNA(n) + a 2'-deoxyribonucleoside 5'-triphosphate = DNA(n+1) + diphosphate</text>
        <dbReference type="Rhea" id="RHEA:22508"/>
        <dbReference type="Rhea" id="RHEA-COMP:17339"/>
        <dbReference type="Rhea" id="RHEA-COMP:17340"/>
        <dbReference type="ChEBI" id="CHEBI:33019"/>
        <dbReference type="ChEBI" id="CHEBI:61560"/>
        <dbReference type="ChEBI" id="CHEBI:173112"/>
        <dbReference type="EC" id="2.7.7.7"/>
    </reaction>
</comment>